<evidence type="ECO:0000256" key="8">
    <source>
        <dbReference type="ARBA" id="ARBA00048679"/>
    </source>
</evidence>
<dbReference type="PROSITE" id="PS51178">
    <property type="entry name" value="PASTA"/>
    <property type="match status" value="4"/>
</dbReference>
<sequence>MGATVTDPLVGRMVDGRYEVVSRIARGGMATVYLAVDRRLDRDVALKVMHPHLAEGSSGADFVARFRREARTAARLTHPGLVGVYDQGVDGETSYLTMEYVDGVNLRRRIGEVGALTVGEALTVAAAVLDALAAAHRAGLVHRDVKPENVLLASDDRVKLADFGLARAVTEVTATTTGTVLGTVAYLAPELVVRGASDARTDVYACGVLIFEMLTGHQPFVGDTPIQVAFQHVNTDIPAPSDQVDWLPIEIDDLVRALAARDPEDRPIDAAAAAVLLRRTRDALDAETLDRRADVAPSIVLPAATDPDETDLGESLDTEDEDADATARLELHEGPGSTVALPIGLAGALEPAKVAPARRRRHLVRWLVVLLVAVAAVVGGIWWYGSAGPGAWTDMPKVVGQTQDAAEKVLVSTGLEARTVEEYDGETPKGEVVSTVPVAGESVRKGSTVELTVSKGPDYVQVPSGVIGQMQDKADAKLQEAGLKPVYAPDEYDPKASIGEVLSATLPNGESADPGTRTTRGTEVTLTLSKGPQPVTVSSVVGATLDVAKKQLNGDGLKVKSTKAYSDTVPEGRVVSQDPKSGTGVHEGDTVKLVVSKGHAPVVVPPVERMSFGEAKAALEALGFVVNRQNSWGGFLGQVVDQSVDAGTKADWGSTITLTVV</sequence>
<dbReference type="InterPro" id="IPR011009">
    <property type="entry name" value="Kinase-like_dom_sf"/>
</dbReference>
<evidence type="ECO:0000256" key="9">
    <source>
        <dbReference type="SAM" id="Phobius"/>
    </source>
</evidence>
<keyword evidence="3" id="KW-0808">Transferase</keyword>
<dbReference type="PROSITE" id="PS50011">
    <property type="entry name" value="PROTEIN_KINASE_DOM"/>
    <property type="match status" value="1"/>
</dbReference>
<dbReference type="EC" id="2.7.11.1" evidence="1"/>
<dbReference type="InterPro" id="IPR008271">
    <property type="entry name" value="Ser/Thr_kinase_AS"/>
</dbReference>
<dbReference type="EMBL" id="JAUCGR010000002">
    <property type="protein sequence ID" value="MDM7831399.1"/>
    <property type="molecule type" value="Genomic_DNA"/>
</dbReference>
<dbReference type="SUPFAM" id="SSF56112">
    <property type="entry name" value="Protein kinase-like (PK-like)"/>
    <property type="match status" value="1"/>
</dbReference>
<dbReference type="SMART" id="SM00220">
    <property type="entry name" value="S_TKc"/>
    <property type="match status" value="1"/>
</dbReference>
<reference evidence="12 13" key="1">
    <citation type="submission" date="2023-06" db="EMBL/GenBank/DDBJ databases">
        <title>Cellulomonas sp. MW9 Whole genome sequence.</title>
        <authorList>
            <person name="Park S."/>
        </authorList>
    </citation>
    <scope>NUCLEOTIDE SEQUENCE [LARGE SCALE GENOMIC DNA]</scope>
    <source>
        <strain evidence="12 13">MW9</strain>
    </source>
</reference>
<evidence type="ECO:0000256" key="3">
    <source>
        <dbReference type="ARBA" id="ARBA00022679"/>
    </source>
</evidence>
<dbReference type="Gene3D" id="1.10.510.10">
    <property type="entry name" value="Transferase(Phosphotransferase) domain 1"/>
    <property type="match status" value="1"/>
</dbReference>
<dbReference type="InterPro" id="IPR005543">
    <property type="entry name" value="PASTA_dom"/>
</dbReference>
<keyword evidence="5 12" id="KW-0418">Kinase</keyword>
<protein>
    <recommendedName>
        <fullName evidence="1">non-specific serine/threonine protein kinase</fullName>
        <ecNumber evidence="1">2.7.11.1</ecNumber>
    </recommendedName>
</protein>
<feature type="domain" description="Protein kinase" evidence="10">
    <location>
        <begin position="18"/>
        <end position="284"/>
    </location>
</feature>
<comment type="caution">
    <text evidence="12">The sequence shown here is derived from an EMBL/GenBank/DDBJ whole genome shotgun (WGS) entry which is preliminary data.</text>
</comment>
<keyword evidence="4" id="KW-0547">Nucleotide-binding</keyword>
<dbReference type="PROSITE" id="PS00108">
    <property type="entry name" value="PROTEIN_KINASE_ST"/>
    <property type="match status" value="1"/>
</dbReference>
<comment type="catalytic activity">
    <reaction evidence="7">
        <text>L-threonyl-[protein] + ATP = O-phospho-L-threonyl-[protein] + ADP + H(+)</text>
        <dbReference type="Rhea" id="RHEA:46608"/>
        <dbReference type="Rhea" id="RHEA-COMP:11060"/>
        <dbReference type="Rhea" id="RHEA-COMP:11605"/>
        <dbReference type="ChEBI" id="CHEBI:15378"/>
        <dbReference type="ChEBI" id="CHEBI:30013"/>
        <dbReference type="ChEBI" id="CHEBI:30616"/>
        <dbReference type="ChEBI" id="CHEBI:61977"/>
        <dbReference type="ChEBI" id="CHEBI:456216"/>
        <dbReference type="EC" id="2.7.11.1"/>
    </reaction>
</comment>
<dbReference type="SMART" id="SM00740">
    <property type="entry name" value="PASTA"/>
    <property type="match status" value="4"/>
</dbReference>
<keyword evidence="2" id="KW-0723">Serine/threonine-protein kinase</keyword>
<dbReference type="CDD" id="cd14014">
    <property type="entry name" value="STKc_PknB_like"/>
    <property type="match status" value="1"/>
</dbReference>
<dbReference type="PANTHER" id="PTHR43289">
    <property type="entry name" value="MITOGEN-ACTIVATED PROTEIN KINASE KINASE KINASE 20-RELATED"/>
    <property type="match status" value="1"/>
</dbReference>
<evidence type="ECO:0000256" key="5">
    <source>
        <dbReference type="ARBA" id="ARBA00022777"/>
    </source>
</evidence>
<evidence type="ECO:0000313" key="12">
    <source>
        <dbReference type="EMBL" id="MDM7831399.1"/>
    </source>
</evidence>
<feature type="domain" description="PASTA" evidence="11">
    <location>
        <begin position="531"/>
        <end position="597"/>
    </location>
</feature>
<feature type="domain" description="PASTA" evidence="11">
    <location>
        <begin position="456"/>
        <end position="530"/>
    </location>
</feature>
<dbReference type="GO" id="GO:0016301">
    <property type="term" value="F:kinase activity"/>
    <property type="evidence" value="ECO:0007669"/>
    <property type="project" value="UniProtKB-KW"/>
</dbReference>
<evidence type="ECO:0000313" key="13">
    <source>
        <dbReference type="Proteomes" id="UP001321453"/>
    </source>
</evidence>
<dbReference type="Proteomes" id="UP001321453">
    <property type="component" value="Unassembled WGS sequence"/>
</dbReference>
<gene>
    <name evidence="12" type="primary">pknB</name>
    <name evidence="12" type="ORF">QRT05_08645</name>
</gene>
<keyword evidence="9" id="KW-0472">Membrane</keyword>
<dbReference type="Pfam" id="PF00069">
    <property type="entry name" value="Pkinase"/>
    <property type="match status" value="1"/>
</dbReference>
<feature type="domain" description="PASTA" evidence="11">
    <location>
        <begin position="598"/>
        <end position="661"/>
    </location>
</feature>
<keyword evidence="13" id="KW-1185">Reference proteome</keyword>
<evidence type="ECO:0000256" key="1">
    <source>
        <dbReference type="ARBA" id="ARBA00012513"/>
    </source>
</evidence>
<organism evidence="12 13">
    <name type="scientific">Cellulomonas edaphi</name>
    <dbReference type="NCBI Taxonomy" id="3053468"/>
    <lineage>
        <taxon>Bacteria</taxon>
        <taxon>Bacillati</taxon>
        <taxon>Actinomycetota</taxon>
        <taxon>Actinomycetes</taxon>
        <taxon>Micrococcales</taxon>
        <taxon>Cellulomonadaceae</taxon>
        <taxon>Cellulomonas</taxon>
    </lineage>
</organism>
<dbReference type="PANTHER" id="PTHR43289:SF34">
    <property type="entry name" value="SERINE_THREONINE-PROTEIN KINASE YBDM-RELATED"/>
    <property type="match status" value="1"/>
</dbReference>
<keyword evidence="6" id="KW-0067">ATP-binding</keyword>
<comment type="catalytic activity">
    <reaction evidence="8">
        <text>L-seryl-[protein] + ATP = O-phospho-L-seryl-[protein] + ADP + H(+)</text>
        <dbReference type="Rhea" id="RHEA:17989"/>
        <dbReference type="Rhea" id="RHEA-COMP:9863"/>
        <dbReference type="Rhea" id="RHEA-COMP:11604"/>
        <dbReference type="ChEBI" id="CHEBI:15378"/>
        <dbReference type="ChEBI" id="CHEBI:29999"/>
        <dbReference type="ChEBI" id="CHEBI:30616"/>
        <dbReference type="ChEBI" id="CHEBI:83421"/>
        <dbReference type="ChEBI" id="CHEBI:456216"/>
        <dbReference type="EC" id="2.7.11.1"/>
    </reaction>
</comment>
<keyword evidence="9" id="KW-0812">Transmembrane</keyword>
<dbReference type="NCBIfam" id="NF033483">
    <property type="entry name" value="PknB_PASTA_kin"/>
    <property type="match status" value="1"/>
</dbReference>
<evidence type="ECO:0000259" key="10">
    <source>
        <dbReference type="PROSITE" id="PS50011"/>
    </source>
</evidence>
<evidence type="ECO:0000256" key="6">
    <source>
        <dbReference type="ARBA" id="ARBA00022840"/>
    </source>
</evidence>
<feature type="transmembrane region" description="Helical" evidence="9">
    <location>
        <begin position="363"/>
        <end position="385"/>
    </location>
</feature>
<accession>A0ABT7S7A3</accession>
<keyword evidence="9" id="KW-1133">Transmembrane helix</keyword>
<evidence type="ECO:0000256" key="4">
    <source>
        <dbReference type="ARBA" id="ARBA00022741"/>
    </source>
</evidence>
<dbReference type="Gene3D" id="3.30.200.20">
    <property type="entry name" value="Phosphorylase Kinase, domain 1"/>
    <property type="match status" value="1"/>
</dbReference>
<dbReference type="InterPro" id="IPR000719">
    <property type="entry name" value="Prot_kinase_dom"/>
</dbReference>
<dbReference type="RefSeq" id="WP_289446713.1">
    <property type="nucleotide sequence ID" value="NZ_JAUCGR010000002.1"/>
</dbReference>
<dbReference type="Pfam" id="PF03793">
    <property type="entry name" value="PASTA"/>
    <property type="match status" value="4"/>
</dbReference>
<proteinExistence type="predicted"/>
<feature type="domain" description="PASTA" evidence="11">
    <location>
        <begin position="385"/>
        <end position="455"/>
    </location>
</feature>
<evidence type="ECO:0000256" key="7">
    <source>
        <dbReference type="ARBA" id="ARBA00047899"/>
    </source>
</evidence>
<dbReference type="Gene3D" id="3.30.10.20">
    <property type="match status" value="4"/>
</dbReference>
<evidence type="ECO:0000259" key="11">
    <source>
        <dbReference type="PROSITE" id="PS51178"/>
    </source>
</evidence>
<dbReference type="CDD" id="cd06577">
    <property type="entry name" value="PASTA_pknB"/>
    <property type="match status" value="4"/>
</dbReference>
<name>A0ABT7S7A3_9CELL</name>
<evidence type="ECO:0000256" key="2">
    <source>
        <dbReference type="ARBA" id="ARBA00022527"/>
    </source>
</evidence>